<feature type="binding site" evidence="10">
    <location>
        <position position="254"/>
    </location>
    <ligand>
        <name>K(+)</name>
        <dbReference type="ChEBI" id="CHEBI:29103"/>
    </ligand>
</feature>
<evidence type="ECO:0000256" key="11">
    <source>
        <dbReference type="RuleBase" id="RU003313"/>
    </source>
</evidence>
<dbReference type="GO" id="GO:0005525">
    <property type="term" value="F:GTP binding"/>
    <property type="evidence" value="ECO:0007669"/>
    <property type="project" value="UniProtKB-UniRule"/>
</dbReference>
<dbReference type="FunFam" id="3.30.1360.120:FF:000003">
    <property type="entry name" value="tRNA modification GTPase MnmE"/>
    <property type="match status" value="1"/>
</dbReference>
<reference evidence="13 14" key="1">
    <citation type="submission" date="2019-09" db="EMBL/GenBank/DDBJ databases">
        <title>Draft genome sequence of Ginsengibacter sp. BR5-29.</title>
        <authorList>
            <person name="Im W.-T."/>
        </authorList>
    </citation>
    <scope>NUCLEOTIDE SEQUENCE [LARGE SCALE GENOMIC DNA]</scope>
    <source>
        <strain evidence="13 14">BR5-29</strain>
    </source>
</reference>
<dbReference type="InterPro" id="IPR027417">
    <property type="entry name" value="P-loop_NTPase"/>
</dbReference>
<gene>
    <name evidence="10 13" type="primary">mnmE</name>
    <name evidence="10" type="synonym">trmE</name>
    <name evidence="13" type="ORF">FW778_09790</name>
</gene>
<dbReference type="CDD" id="cd04164">
    <property type="entry name" value="trmE"/>
    <property type="match status" value="1"/>
</dbReference>
<dbReference type="InterPro" id="IPR031168">
    <property type="entry name" value="G_TrmE"/>
</dbReference>
<feature type="binding site" evidence="10">
    <location>
        <begin position="277"/>
        <end position="280"/>
    </location>
    <ligand>
        <name>GTP</name>
        <dbReference type="ChEBI" id="CHEBI:37565"/>
    </ligand>
</feature>
<evidence type="ECO:0000256" key="10">
    <source>
        <dbReference type="HAMAP-Rule" id="MF_00379"/>
    </source>
</evidence>
<dbReference type="PROSITE" id="PS51709">
    <property type="entry name" value="G_TRME"/>
    <property type="match status" value="1"/>
</dbReference>
<dbReference type="NCBIfam" id="NF003661">
    <property type="entry name" value="PRK05291.1-3"/>
    <property type="match status" value="1"/>
</dbReference>
<protein>
    <recommendedName>
        <fullName evidence="10">tRNA modification GTPase MnmE</fullName>
        <ecNumber evidence="10">3.6.-.-</ecNumber>
    </recommendedName>
</protein>
<dbReference type="NCBIfam" id="TIGR00231">
    <property type="entry name" value="small_GTP"/>
    <property type="match status" value="1"/>
</dbReference>
<dbReference type="FunFam" id="3.40.50.300:FF:001376">
    <property type="entry name" value="tRNA modification GTPase MnmE"/>
    <property type="match status" value="1"/>
</dbReference>
<comment type="cofactor">
    <cofactor evidence="10">
        <name>K(+)</name>
        <dbReference type="ChEBI" id="CHEBI:29103"/>
    </cofactor>
    <text evidence="10">Binds 1 potassium ion per subunit.</text>
</comment>
<comment type="caution">
    <text evidence="10">Lacks conserved residue(s) required for the propagation of feature annotation.</text>
</comment>
<dbReference type="PANTHER" id="PTHR42714:SF2">
    <property type="entry name" value="TRNA MODIFICATION GTPASE GTPBP3, MITOCHONDRIAL"/>
    <property type="match status" value="1"/>
</dbReference>
<comment type="caution">
    <text evidence="13">The sequence shown here is derived from an EMBL/GenBank/DDBJ whole genome shotgun (WGS) entry which is preliminary data.</text>
</comment>
<comment type="similarity">
    <text evidence="1 10 11">Belongs to the TRAFAC class TrmE-Era-EngA-EngB-Septin-like GTPase superfamily. TrmE GTPase family.</text>
</comment>
<feature type="binding site" evidence="10">
    <location>
        <position position="258"/>
    </location>
    <ligand>
        <name>Mg(2+)</name>
        <dbReference type="ChEBI" id="CHEBI:18420"/>
    </ligand>
</feature>
<dbReference type="InterPro" id="IPR018948">
    <property type="entry name" value="GTP-bd_TrmE_N"/>
</dbReference>
<feature type="binding site" evidence="10">
    <location>
        <position position="28"/>
    </location>
    <ligand>
        <name>(6S)-5-formyl-5,6,7,8-tetrahydrofolate</name>
        <dbReference type="ChEBI" id="CHEBI:57457"/>
    </ligand>
</feature>
<feature type="binding site" evidence="10">
    <location>
        <position position="127"/>
    </location>
    <ligand>
        <name>(6S)-5-formyl-5,6,7,8-tetrahydrofolate</name>
        <dbReference type="ChEBI" id="CHEBI:57457"/>
    </ligand>
</feature>
<dbReference type="NCBIfam" id="TIGR00450">
    <property type="entry name" value="mnmE_trmE_thdF"/>
    <property type="match status" value="1"/>
</dbReference>
<dbReference type="InterPro" id="IPR025867">
    <property type="entry name" value="MnmE_helical"/>
</dbReference>
<feature type="binding site" evidence="10">
    <location>
        <position position="237"/>
    </location>
    <ligand>
        <name>Mg(2+)</name>
        <dbReference type="ChEBI" id="CHEBI:18420"/>
    </ligand>
</feature>
<keyword evidence="6 10" id="KW-0378">Hydrolase</keyword>
<feature type="binding site" evidence="10">
    <location>
        <position position="88"/>
    </location>
    <ligand>
        <name>(6S)-5-formyl-5,6,7,8-tetrahydrofolate</name>
        <dbReference type="ChEBI" id="CHEBI:57457"/>
    </ligand>
</feature>
<evidence type="ECO:0000313" key="14">
    <source>
        <dbReference type="Proteomes" id="UP000326903"/>
    </source>
</evidence>
<proteinExistence type="inferred from homology"/>
<evidence type="ECO:0000256" key="7">
    <source>
        <dbReference type="ARBA" id="ARBA00022842"/>
    </source>
</evidence>
<evidence type="ECO:0000256" key="4">
    <source>
        <dbReference type="ARBA" id="ARBA00022723"/>
    </source>
</evidence>
<dbReference type="RefSeq" id="WP_150414524.1">
    <property type="nucleotide sequence ID" value="NZ_VYQF01000002.1"/>
</dbReference>
<dbReference type="GO" id="GO:0046872">
    <property type="term" value="F:metal ion binding"/>
    <property type="evidence" value="ECO:0007669"/>
    <property type="project" value="UniProtKB-KW"/>
</dbReference>
<dbReference type="InterPro" id="IPR027266">
    <property type="entry name" value="TrmE/GcvT-like"/>
</dbReference>
<dbReference type="SUPFAM" id="SSF116878">
    <property type="entry name" value="TrmE connector domain"/>
    <property type="match status" value="1"/>
</dbReference>
<feature type="binding site" evidence="10">
    <location>
        <begin position="252"/>
        <end position="258"/>
    </location>
    <ligand>
        <name>GTP</name>
        <dbReference type="ChEBI" id="CHEBI:37565"/>
    </ligand>
</feature>
<dbReference type="InterPro" id="IPR004520">
    <property type="entry name" value="GTPase_MnmE"/>
</dbReference>
<dbReference type="Gene3D" id="1.20.120.430">
    <property type="entry name" value="tRNA modification GTPase MnmE domain 2"/>
    <property type="match status" value="1"/>
</dbReference>
<dbReference type="EC" id="3.6.-.-" evidence="10"/>
<keyword evidence="2 10" id="KW-0963">Cytoplasm</keyword>
<dbReference type="InterPro" id="IPR006073">
    <property type="entry name" value="GTP-bd"/>
</dbReference>
<dbReference type="GO" id="GO:0005829">
    <property type="term" value="C:cytosol"/>
    <property type="evidence" value="ECO:0007669"/>
    <property type="project" value="TreeGrafter"/>
</dbReference>
<keyword evidence="3 10" id="KW-0819">tRNA processing</keyword>
<evidence type="ECO:0000313" key="13">
    <source>
        <dbReference type="EMBL" id="KAA9039120.1"/>
    </source>
</evidence>
<keyword evidence="5 10" id="KW-0547">Nucleotide-binding</keyword>
<keyword evidence="14" id="KW-1185">Reference proteome</keyword>
<dbReference type="EMBL" id="VYQF01000002">
    <property type="protein sequence ID" value="KAA9039120.1"/>
    <property type="molecule type" value="Genomic_DNA"/>
</dbReference>
<dbReference type="Gene3D" id="3.30.1360.120">
    <property type="entry name" value="Probable tRNA modification gtpase trme, domain 1"/>
    <property type="match status" value="1"/>
</dbReference>
<feature type="binding site" evidence="10">
    <location>
        <position position="233"/>
    </location>
    <ligand>
        <name>K(+)</name>
        <dbReference type="ChEBI" id="CHEBI:29103"/>
    </ligand>
</feature>
<dbReference type="AlphaFoldDB" id="A0A5J5IFN4"/>
<dbReference type="GO" id="GO:0003924">
    <property type="term" value="F:GTPase activity"/>
    <property type="evidence" value="ECO:0007669"/>
    <property type="project" value="UniProtKB-UniRule"/>
</dbReference>
<keyword evidence="9 10" id="KW-0342">GTP-binding</keyword>
<evidence type="ECO:0000256" key="5">
    <source>
        <dbReference type="ARBA" id="ARBA00022741"/>
    </source>
</evidence>
<dbReference type="PANTHER" id="PTHR42714">
    <property type="entry name" value="TRNA MODIFICATION GTPASE GTPBP3"/>
    <property type="match status" value="1"/>
</dbReference>
<evidence type="ECO:0000256" key="8">
    <source>
        <dbReference type="ARBA" id="ARBA00022958"/>
    </source>
</evidence>
<dbReference type="Pfam" id="PF01926">
    <property type="entry name" value="MMR_HSR1"/>
    <property type="match status" value="1"/>
</dbReference>
<accession>A0A5J5IFN4</accession>
<sequence>MDGKFSEWDDTIVAIATPPGIGAIGVIRLSGHQSFEITNKLFPSKDLKIQRPNTLHVGYLKDGNEVLDEVVISIFKAPSSYTGEDVIEISCHGSPYVQQKIINALINNGARLAKAGEFTQRAFLNGKLDLIQAESVADLIASNTTASQNAALKNMRGGFSLILKAMRERLIQFSALIELELDFSEEDVEFADRQKFLDLLDELAATVKNLLQSFKLGNVIKNGVSVAIVGSPNAGKSTLLNTFLNENRAIVSEIAGTTRDTIEEVININGILFRLIDTAGIREHSADLIENMGVLKSKEKIQQADIVLYLFDINTFKDDEIISLISDIKKQNSNVIPVANKIDSSDEILLQHCKETFKEAVFISGKMSWGIEILKEKLFTIVTGGSNLSENVVITNARHYSALKEVQASLLEIKRGIENKLPGDLLSQDIRRCLHFLGEITGEISNEDMLDYIFSKFCIGK</sequence>
<feature type="binding site" evidence="10">
    <location>
        <begin position="233"/>
        <end position="238"/>
    </location>
    <ligand>
        <name>GTP</name>
        <dbReference type="ChEBI" id="CHEBI:37565"/>
    </ligand>
</feature>
<evidence type="ECO:0000256" key="6">
    <source>
        <dbReference type="ARBA" id="ARBA00022801"/>
    </source>
</evidence>
<evidence type="ECO:0000256" key="9">
    <source>
        <dbReference type="ARBA" id="ARBA00023134"/>
    </source>
</evidence>
<evidence type="ECO:0000256" key="1">
    <source>
        <dbReference type="ARBA" id="ARBA00011043"/>
    </source>
</evidence>
<dbReference type="SUPFAM" id="SSF52540">
    <property type="entry name" value="P-loop containing nucleoside triphosphate hydrolases"/>
    <property type="match status" value="1"/>
</dbReference>
<feature type="binding site" evidence="10">
    <location>
        <position position="252"/>
    </location>
    <ligand>
        <name>K(+)</name>
        <dbReference type="ChEBI" id="CHEBI:29103"/>
    </ligand>
</feature>
<feature type="binding site" evidence="10">
    <location>
        <position position="257"/>
    </location>
    <ligand>
        <name>K(+)</name>
        <dbReference type="ChEBI" id="CHEBI:29103"/>
    </ligand>
</feature>
<evidence type="ECO:0000256" key="3">
    <source>
        <dbReference type="ARBA" id="ARBA00022694"/>
    </source>
</evidence>
<comment type="subcellular location">
    <subcellularLocation>
        <location evidence="10">Cytoplasm</location>
    </subcellularLocation>
</comment>
<dbReference type="Pfam" id="PF12631">
    <property type="entry name" value="MnmE_helical"/>
    <property type="match status" value="1"/>
</dbReference>
<keyword evidence="8 10" id="KW-0630">Potassium</keyword>
<comment type="subunit">
    <text evidence="10">Homodimer. Heterotetramer of two MnmE and two MnmG subunits.</text>
</comment>
<evidence type="ECO:0000256" key="2">
    <source>
        <dbReference type="ARBA" id="ARBA00022490"/>
    </source>
</evidence>
<name>A0A5J5IFN4_9BACT</name>
<dbReference type="GO" id="GO:0042802">
    <property type="term" value="F:identical protein binding"/>
    <property type="evidence" value="ECO:0007669"/>
    <property type="project" value="UniProtKB-ARBA"/>
</dbReference>
<dbReference type="Pfam" id="PF10396">
    <property type="entry name" value="TrmE_N"/>
    <property type="match status" value="1"/>
</dbReference>
<keyword evidence="7 10" id="KW-0460">Magnesium</keyword>
<feature type="binding site" evidence="10">
    <location>
        <position position="461"/>
    </location>
    <ligand>
        <name>(6S)-5-formyl-5,6,7,8-tetrahydrofolate</name>
        <dbReference type="ChEBI" id="CHEBI:57457"/>
    </ligand>
</feature>
<dbReference type="InterPro" id="IPR005225">
    <property type="entry name" value="Small_GTP-bd"/>
</dbReference>
<dbReference type="CDD" id="cd14858">
    <property type="entry name" value="TrmE_N"/>
    <property type="match status" value="1"/>
</dbReference>
<dbReference type="Proteomes" id="UP000326903">
    <property type="component" value="Unassembled WGS sequence"/>
</dbReference>
<dbReference type="GO" id="GO:0030488">
    <property type="term" value="P:tRNA methylation"/>
    <property type="evidence" value="ECO:0007669"/>
    <property type="project" value="TreeGrafter"/>
</dbReference>
<keyword evidence="4 10" id="KW-0479">Metal-binding</keyword>
<dbReference type="HAMAP" id="MF_00379">
    <property type="entry name" value="GTPase_MnmE"/>
    <property type="match status" value="1"/>
</dbReference>
<dbReference type="GO" id="GO:0002098">
    <property type="term" value="P:tRNA wobble uridine modification"/>
    <property type="evidence" value="ECO:0007669"/>
    <property type="project" value="TreeGrafter"/>
</dbReference>
<organism evidence="13 14">
    <name type="scientific">Ginsengibacter hankyongi</name>
    <dbReference type="NCBI Taxonomy" id="2607284"/>
    <lineage>
        <taxon>Bacteria</taxon>
        <taxon>Pseudomonadati</taxon>
        <taxon>Bacteroidota</taxon>
        <taxon>Chitinophagia</taxon>
        <taxon>Chitinophagales</taxon>
        <taxon>Chitinophagaceae</taxon>
        <taxon>Ginsengibacter</taxon>
    </lineage>
</organism>
<evidence type="ECO:0000259" key="12">
    <source>
        <dbReference type="PROSITE" id="PS51709"/>
    </source>
</evidence>
<dbReference type="InterPro" id="IPR027368">
    <property type="entry name" value="MnmE_dom2"/>
</dbReference>
<comment type="function">
    <text evidence="10">Exhibits a very high intrinsic GTPase hydrolysis rate. Involved in the addition of a carboxymethylaminomethyl (cmnm) group at the wobble position (U34) of certain tRNAs, forming tRNA-cmnm(5)s(2)U34.</text>
</comment>
<dbReference type="Gene3D" id="3.40.50.300">
    <property type="entry name" value="P-loop containing nucleotide triphosphate hydrolases"/>
    <property type="match status" value="1"/>
</dbReference>
<feature type="domain" description="TrmE-type G" evidence="12">
    <location>
        <begin position="223"/>
        <end position="383"/>
    </location>
</feature>